<accession>A0AAN9K0K9</accession>
<reference evidence="3 4" key="1">
    <citation type="submission" date="2024-01" db="EMBL/GenBank/DDBJ databases">
        <title>The genomes of 5 underutilized Papilionoideae crops provide insights into root nodulation and disease resistanc.</title>
        <authorList>
            <person name="Jiang F."/>
        </authorList>
    </citation>
    <scope>NUCLEOTIDE SEQUENCE [LARGE SCALE GENOMIC DNA]</scope>
    <source>
        <strain evidence="3">LVBAO_FW01</strain>
        <tissue evidence="3">Leaves</tissue>
    </source>
</reference>
<organism evidence="3 4">
    <name type="scientific">Canavalia gladiata</name>
    <name type="common">Sword bean</name>
    <name type="synonym">Dolichos gladiatus</name>
    <dbReference type="NCBI Taxonomy" id="3824"/>
    <lineage>
        <taxon>Eukaryota</taxon>
        <taxon>Viridiplantae</taxon>
        <taxon>Streptophyta</taxon>
        <taxon>Embryophyta</taxon>
        <taxon>Tracheophyta</taxon>
        <taxon>Spermatophyta</taxon>
        <taxon>Magnoliopsida</taxon>
        <taxon>eudicotyledons</taxon>
        <taxon>Gunneridae</taxon>
        <taxon>Pentapetalae</taxon>
        <taxon>rosids</taxon>
        <taxon>fabids</taxon>
        <taxon>Fabales</taxon>
        <taxon>Fabaceae</taxon>
        <taxon>Papilionoideae</taxon>
        <taxon>50 kb inversion clade</taxon>
        <taxon>NPAAA clade</taxon>
        <taxon>indigoferoid/millettioid clade</taxon>
        <taxon>Phaseoleae</taxon>
        <taxon>Canavalia</taxon>
    </lineage>
</organism>
<dbReference type="PANTHER" id="PTHR31170:SF25">
    <property type="entry name" value="BNAA09G04570D PROTEIN"/>
    <property type="match status" value="1"/>
</dbReference>
<feature type="compositionally biased region" description="Polar residues" evidence="1">
    <location>
        <begin position="27"/>
        <end position="45"/>
    </location>
</feature>
<name>A0AAN9K0K9_CANGL</name>
<keyword evidence="4" id="KW-1185">Reference proteome</keyword>
<keyword evidence="2" id="KW-1133">Transmembrane helix</keyword>
<feature type="region of interest" description="Disordered" evidence="1">
    <location>
        <begin position="26"/>
        <end position="45"/>
    </location>
</feature>
<proteinExistence type="predicted"/>
<evidence type="ECO:0000256" key="1">
    <source>
        <dbReference type="SAM" id="MobiDB-lite"/>
    </source>
</evidence>
<dbReference type="Pfam" id="PF03140">
    <property type="entry name" value="DUF247"/>
    <property type="match status" value="1"/>
</dbReference>
<dbReference type="EMBL" id="JAYMYQ010000010">
    <property type="protein sequence ID" value="KAK7307651.1"/>
    <property type="molecule type" value="Genomic_DNA"/>
</dbReference>
<evidence type="ECO:0000313" key="4">
    <source>
        <dbReference type="Proteomes" id="UP001367508"/>
    </source>
</evidence>
<comment type="caution">
    <text evidence="3">The sequence shown here is derived from an EMBL/GenBank/DDBJ whole genome shotgun (WGS) entry which is preliminary data.</text>
</comment>
<feature type="transmembrane region" description="Helical" evidence="2">
    <location>
        <begin position="498"/>
        <end position="522"/>
    </location>
</feature>
<keyword evidence="2" id="KW-0472">Membrane</keyword>
<evidence type="ECO:0000256" key="2">
    <source>
        <dbReference type="SAM" id="Phobius"/>
    </source>
</evidence>
<gene>
    <name evidence="3" type="ORF">VNO77_40897</name>
</gene>
<dbReference type="PANTHER" id="PTHR31170">
    <property type="entry name" value="BNAC04G53230D PROTEIN"/>
    <property type="match status" value="1"/>
</dbReference>
<sequence>MVAVFNKELLSWYLITLKLKETLESGIPSSPNSGNRSTEFPEQQQKIVQEPSESLQVVINEDGENLQEQPNSPVSEWVISIKEKLEQAREDDVASSWAKLSIYKIPQYLRDNGDDKAYVPQIVSIGPYHHGKRRLRQMDRHKWRSLNHVLKRTKHDIRLYLNSMKEIEERARSCYEGPFSLSSNEFVEMLVLDGCFVLELFRGATEGFKQLEYSRNDPVFAMRGSMHTIQRDMIMLENQLPLFVLDKLLGIQLGNPEMKGLVASLALRFFDPLMPTDEPLTKSDIDKLEFSLRTTATFDPLSDQGGLHCLEVFRRSLLRTGPQPPPRIWIKRRSNANRVVDKRRQQLIHCVTELKEAGIKFKKRKTDRFWDIKFKNGILRIPRLLIHDGTKSLFLNLIAFEQCHFDCSSDITSYVIFMDNLINSPQDVGYLHYQGIMEHWLGSDAEVADLFNRLCQEVVFDINNSYLSPLSEDVNRYYNHRWNTWCASLRHNYFSNPWAIISFIAAVVLLLLTLAQTYYSIYGYYRPAGPRKELGRLEFHYFIYFGTKGTGKASGCCWKGAKTKYVIKGVETLKMSKQLLNWELNIQMSNVHARPQSNLLQPPNPQIAPAAKIL</sequence>
<keyword evidence="2" id="KW-0812">Transmembrane</keyword>
<protein>
    <submittedName>
        <fullName evidence="3">Uncharacterized protein</fullName>
    </submittedName>
</protein>
<dbReference type="InterPro" id="IPR004158">
    <property type="entry name" value="DUF247_pln"/>
</dbReference>
<dbReference type="AlphaFoldDB" id="A0AAN9K0K9"/>
<evidence type="ECO:0000313" key="3">
    <source>
        <dbReference type="EMBL" id="KAK7307651.1"/>
    </source>
</evidence>
<dbReference type="Proteomes" id="UP001367508">
    <property type="component" value="Unassembled WGS sequence"/>
</dbReference>